<organism evidence="17">
    <name type="scientific">marine metagenome</name>
    <dbReference type="NCBI Taxonomy" id="408172"/>
    <lineage>
        <taxon>unclassified sequences</taxon>
        <taxon>metagenomes</taxon>
        <taxon>ecological metagenomes</taxon>
    </lineage>
</organism>
<evidence type="ECO:0000256" key="4">
    <source>
        <dbReference type="ARBA" id="ARBA00022448"/>
    </source>
</evidence>
<dbReference type="InterPro" id="IPR028053">
    <property type="entry name" value="Membr_insert_YidC_N"/>
</dbReference>
<evidence type="ECO:0000256" key="13">
    <source>
        <dbReference type="SAM" id="MobiDB-lite"/>
    </source>
</evidence>
<dbReference type="Pfam" id="PF02096">
    <property type="entry name" value="60KD_IMP"/>
    <property type="match status" value="1"/>
</dbReference>
<dbReference type="PRINTS" id="PR01900">
    <property type="entry name" value="YIDCPROTEIN"/>
</dbReference>
<dbReference type="PANTHER" id="PTHR12428">
    <property type="entry name" value="OXA1"/>
    <property type="match status" value="1"/>
</dbReference>
<dbReference type="CDD" id="cd19961">
    <property type="entry name" value="EcYidC-like_peri"/>
    <property type="match status" value="1"/>
</dbReference>
<feature type="transmembrane region" description="Helical" evidence="14">
    <location>
        <begin position="545"/>
        <end position="566"/>
    </location>
</feature>
<evidence type="ECO:0000256" key="2">
    <source>
        <dbReference type="ARBA" id="ARBA00010527"/>
    </source>
</evidence>
<dbReference type="InterPro" id="IPR019998">
    <property type="entry name" value="Membr_insert_YidC"/>
</dbReference>
<evidence type="ECO:0000256" key="6">
    <source>
        <dbReference type="ARBA" id="ARBA00022692"/>
    </source>
</evidence>
<evidence type="ECO:0000256" key="12">
    <source>
        <dbReference type="ARBA" id="ARBA00033342"/>
    </source>
</evidence>
<proteinExistence type="inferred from homology"/>
<evidence type="ECO:0000259" key="15">
    <source>
        <dbReference type="Pfam" id="PF02096"/>
    </source>
</evidence>
<feature type="domain" description="Membrane insertase YidC N-terminal" evidence="16">
    <location>
        <begin position="164"/>
        <end position="387"/>
    </location>
</feature>
<protein>
    <recommendedName>
        <fullName evidence="3">Membrane protein insertase YidC</fullName>
    </recommendedName>
    <alternativeName>
        <fullName evidence="12">Foldase YidC</fullName>
    </alternativeName>
    <alternativeName>
        <fullName evidence="11">Membrane integrase YidC</fullName>
    </alternativeName>
</protein>
<dbReference type="PANTHER" id="PTHR12428:SF65">
    <property type="entry name" value="CYTOCHROME C OXIDASE ASSEMBLY PROTEIN COX18, MITOCHONDRIAL"/>
    <property type="match status" value="1"/>
</dbReference>
<feature type="transmembrane region" description="Helical" evidence="14">
    <location>
        <begin position="401"/>
        <end position="421"/>
    </location>
</feature>
<keyword evidence="8 14" id="KW-1133">Transmembrane helix</keyword>
<feature type="transmembrane region" description="Helical" evidence="14">
    <location>
        <begin position="6"/>
        <end position="23"/>
    </location>
</feature>
<dbReference type="GO" id="GO:0032977">
    <property type="term" value="F:membrane insertase activity"/>
    <property type="evidence" value="ECO:0007669"/>
    <property type="project" value="InterPro"/>
</dbReference>
<keyword evidence="7" id="KW-0653">Protein transport</keyword>
<evidence type="ECO:0000256" key="10">
    <source>
        <dbReference type="ARBA" id="ARBA00023186"/>
    </source>
</evidence>
<gene>
    <name evidence="17" type="ORF">METZ01_LOCUS29336</name>
</gene>
<keyword evidence="9 14" id="KW-0472">Membrane</keyword>
<evidence type="ECO:0000256" key="9">
    <source>
        <dbReference type="ARBA" id="ARBA00023136"/>
    </source>
</evidence>
<evidence type="ECO:0000256" key="11">
    <source>
        <dbReference type="ARBA" id="ARBA00033245"/>
    </source>
</evidence>
<feature type="region of interest" description="Disordered" evidence="13">
    <location>
        <begin position="51"/>
        <end position="71"/>
    </location>
</feature>
<reference evidence="17" key="1">
    <citation type="submission" date="2018-05" db="EMBL/GenBank/DDBJ databases">
        <authorList>
            <person name="Lanie J.A."/>
            <person name="Ng W.-L."/>
            <person name="Kazmierczak K.M."/>
            <person name="Andrzejewski T.M."/>
            <person name="Davidsen T.M."/>
            <person name="Wayne K.J."/>
            <person name="Tettelin H."/>
            <person name="Glass J.I."/>
            <person name="Rusch D."/>
            <person name="Podicherti R."/>
            <person name="Tsui H.-C.T."/>
            <person name="Winkler M.E."/>
        </authorList>
    </citation>
    <scope>NUCLEOTIDE SEQUENCE</scope>
</reference>
<comment type="similarity">
    <text evidence="2">Belongs to the OXA1/ALB3/YidC family. Type 1 subfamily.</text>
</comment>
<dbReference type="GO" id="GO:0015031">
    <property type="term" value="P:protein transport"/>
    <property type="evidence" value="ECO:0007669"/>
    <property type="project" value="UniProtKB-KW"/>
</dbReference>
<feature type="transmembrane region" description="Helical" evidence="14">
    <location>
        <begin position="464"/>
        <end position="485"/>
    </location>
</feature>
<keyword evidence="5" id="KW-1003">Cell membrane</keyword>
<feature type="domain" description="Membrane insertase YidC/Oxa/ALB C-terminal" evidence="15">
    <location>
        <begin position="401"/>
        <end position="581"/>
    </location>
</feature>
<evidence type="ECO:0000256" key="1">
    <source>
        <dbReference type="ARBA" id="ARBA00004429"/>
    </source>
</evidence>
<dbReference type="GO" id="GO:0005886">
    <property type="term" value="C:plasma membrane"/>
    <property type="evidence" value="ECO:0007669"/>
    <property type="project" value="UniProtKB-SubCell"/>
</dbReference>
<evidence type="ECO:0000313" key="17">
    <source>
        <dbReference type="EMBL" id="SUZ76482.1"/>
    </source>
</evidence>
<keyword evidence="10" id="KW-0143">Chaperone</keyword>
<dbReference type="InterPro" id="IPR038221">
    <property type="entry name" value="YidC_periplasmic_sf"/>
</dbReference>
<dbReference type="GO" id="GO:0051205">
    <property type="term" value="P:protein insertion into membrane"/>
    <property type="evidence" value="ECO:0007669"/>
    <property type="project" value="TreeGrafter"/>
</dbReference>
<dbReference type="NCBIfam" id="TIGR03592">
    <property type="entry name" value="yidC_oxa1_cterm"/>
    <property type="match status" value="1"/>
</dbReference>
<feature type="compositionally biased region" description="Low complexity" evidence="13">
    <location>
        <begin position="61"/>
        <end position="71"/>
    </location>
</feature>
<name>A0A381QAX3_9ZZZZ</name>
<dbReference type="InterPro" id="IPR028055">
    <property type="entry name" value="YidC/Oxa/ALB_C"/>
</dbReference>
<comment type="subcellular location">
    <subcellularLocation>
        <location evidence="1">Cell inner membrane</location>
        <topology evidence="1">Multi-pass membrane protein</topology>
    </subcellularLocation>
</comment>
<dbReference type="PRINTS" id="PR00701">
    <property type="entry name" value="60KDINNERMP"/>
</dbReference>
<feature type="transmembrane region" description="Helical" evidence="14">
    <location>
        <begin position="505"/>
        <end position="524"/>
    </location>
</feature>
<dbReference type="HAMAP" id="MF_01810">
    <property type="entry name" value="YidC_type1"/>
    <property type="match status" value="1"/>
</dbReference>
<evidence type="ECO:0000256" key="3">
    <source>
        <dbReference type="ARBA" id="ARBA00015325"/>
    </source>
</evidence>
<dbReference type="InterPro" id="IPR047196">
    <property type="entry name" value="YidC_ALB_C"/>
</dbReference>
<accession>A0A381QAX3</accession>
<sequence>MDKNTLLAVVLSGAIMVGWYAMFPPPDPPPREIENTVDQEFTDRTKNSVRQESAELNVEDSTLSSTVPSSSIKEVDSSLPSKEVTIETENYRLVLDTKGGIGKSLQLKHYKHTKPRLTLSTWFPFLTSFIGPDYLDEVTVDNRVQMFGNHLEGVPAFAQEFKGDAKTTEMFRNTVFSASEDQVVLEEGDGNTTLTLTSPIVNGLQMVKIFEANPDSYLLNYRIQLINRSSDVRPLEVLYLFGEQRLSDSDGGMQQYSHEGPVFFFDESLQTESTENIENELPVTQMKWLGVEDQYFIGAAVPMTPVKNGFFRAGSYISEPQANQLGERKLSPYFGVALPKTNLQPNLLVESDFRMFYGPKEDQELLKFGHNLEMSHDMTLEILAAPLLDLLRWIYGYVGNYGVAIIILTIIVRVVLFPLTFKGMKSMKRMQQLTPRMKKLQEKYKNNKEKLNKEMMEMYRKNKVNPLGGCLPMLLQLPVFFALYSSLSSAVELRHAPFIFWISDLSQPDGLGITPLLMGASMFIQQKMTPQTAMMDSTQAKIMQMLPFIFTIFTFTFPSGLTLYWVTSNILSIAQQQIINRIKTPELQH</sequence>
<evidence type="ECO:0000256" key="8">
    <source>
        <dbReference type="ARBA" id="ARBA00022989"/>
    </source>
</evidence>
<dbReference type="CDD" id="cd20070">
    <property type="entry name" value="5TM_YidC_Alb3"/>
    <property type="match status" value="1"/>
</dbReference>
<evidence type="ECO:0000259" key="16">
    <source>
        <dbReference type="Pfam" id="PF14849"/>
    </source>
</evidence>
<evidence type="ECO:0000256" key="7">
    <source>
        <dbReference type="ARBA" id="ARBA00022927"/>
    </source>
</evidence>
<dbReference type="EMBL" id="UINC01001280">
    <property type="protein sequence ID" value="SUZ76482.1"/>
    <property type="molecule type" value="Genomic_DNA"/>
</dbReference>
<keyword evidence="6 14" id="KW-0812">Transmembrane</keyword>
<keyword evidence="4" id="KW-0813">Transport</keyword>
<evidence type="ECO:0000256" key="5">
    <source>
        <dbReference type="ARBA" id="ARBA00022475"/>
    </source>
</evidence>
<dbReference type="Pfam" id="PF14849">
    <property type="entry name" value="YidC_periplas"/>
    <property type="match status" value="1"/>
</dbReference>
<dbReference type="AlphaFoldDB" id="A0A381QAX3"/>
<dbReference type="InterPro" id="IPR001708">
    <property type="entry name" value="YidC/ALB3/OXA1/COX18"/>
</dbReference>
<dbReference type="Gene3D" id="2.70.98.90">
    <property type="match status" value="1"/>
</dbReference>
<evidence type="ECO:0000256" key="14">
    <source>
        <dbReference type="SAM" id="Phobius"/>
    </source>
</evidence>
<dbReference type="NCBIfam" id="TIGR03593">
    <property type="entry name" value="yidC_nterm"/>
    <property type="match status" value="1"/>
</dbReference>